<name>A0A8J4WQG0_CLAMG</name>
<sequence length="83" mass="8988">MAFQQESSDQTGIGTPTNIRPLDTFAFIRLKGVVRKRFVFASESPGTHSNRGPKVKDSDLKGAFGPGSVVRESDDDGSEEMKA</sequence>
<feature type="region of interest" description="Disordered" evidence="1">
    <location>
        <begin position="41"/>
        <end position="83"/>
    </location>
</feature>
<gene>
    <name evidence="2" type="ORF">DAT39_021806</name>
</gene>
<proteinExistence type="predicted"/>
<reference evidence="2" key="1">
    <citation type="submission" date="2020-07" db="EMBL/GenBank/DDBJ databases">
        <title>Clarias magur genome sequencing, assembly and annotation.</title>
        <authorList>
            <person name="Kushwaha B."/>
            <person name="Kumar R."/>
            <person name="Das P."/>
            <person name="Joshi C.G."/>
            <person name="Kumar D."/>
            <person name="Nagpure N.S."/>
            <person name="Pandey M."/>
            <person name="Agarwal S."/>
            <person name="Srivastava S."/>
            <person name="Singh M."/>
            <person name="Sahoo L."/>
            <person name="Jayasankar P."/>
            <person name="Meher P.K."/>
            <person name="Koringa P.G."/>
            <person name="Iquebal M.A."/>
            <person name="Das S.P."/>
            <person name="Bit A."/>
            <person name="Patnaik S."/>
            <person name="Patel N."/>
            <person name="Shah T.M."/>
            <person name="Hinsu A."/>
            <person name="Jena J.K."/>
        </authorList>
    </citation>
    <scope>NUCLEOTIDE SEQUENCE</scope>
    <source>
        <strain evidence="2">CIFAMagur01</strain>
        <tissue evidence="2">Testis</tissue>
    </source>
</reference>
<dbReference type="Proteomes" id="UP000727407">
    <property type="component" value="Unassembled WGS sequence"/>
</dbReference>
<evidence type="ECO:0000256" key="1">
    <source>
        <dbReference type="SAM" id="MobiDB-lite"/>
    </source>
</evidence>
<comment type="caution">
    <text evidence="2">The sequence shown here is derived from an EMBL/GenBank/DDBJ whole genome shotgun (WGS) entry which is preliminary data.</text>
</comment>
<dbReference type="EMBL" id="QNUK01000977">
    <property type="protein sequence ID" value="KAF5888480.1"/>
    <property type="molecule type" value="Genomic_DNA"/>
</dbReference>
<protein>
    <submittedName>
        <fullName evidence="2">Uncharacterized protein</fullName>
    </submittedName>
</protein>
<dbReference type="AlphaFoldDB" id="A0A8J4WQG0"/>
<accession>A0A8J4WQG0</accession>
<organism evidence="2 3">
    <name type="scientific">Clarias magur</name>
    <name type="common">Asian catfish</name>
    <name type="synonym">Macropteronotus magur</name>
    <dbReference type="NCBI Taxonomy" id="1594786"/>
    <lineage>
        <taxon>Eukaryota</taxon>
        <taxon>Metazoa</taxon>
        <taxon>Chordata</taxon>
        <taxon>Craniata</taxon>
        <taxon>Vertebrata</taxon>
        <taxon>Euteleostomi</taxon>
        <taxon>Actinopterygii</taxon>
        <taxon>Neopterygii</taxon>
        <taxon>Teleostei</taxon>
        <taxon>Ostariophysi</taxon>
        <taxon>Siluriformes</taxon>
        <taxon>Clariidae</taxon>
        <taxon>Clarias</taxon>
    </lineage>
</organism>
<evidence type="ECO:0000313" key="2">
    <source>
        <dbReference type="EMBL" id="KAF5888480.1"/>
    </source>
</evidence>
<feature type="compositionally biased region" description="Acidic residues" evidence="1">
    <location>
        <begin position="73"/>
        <end position="83"/>
    </location>
</feature>
<keyword evidence="3" id="KW-1185">Reference proteome</keyword>
<evidence type="ECO:0000313" key="3">
    <source>
        <dbReference type="Proteomes" id="UP000727407"/>
    </source>
</evidence>